<evidence type="ECO:0000256" key="6">
    <source>
        <dbReference type="SAM" id="MobiDB-lite"/>
    </source>
</evidence>
<dbReference type="GO" id="GO:0016020">
    <property type="term" value="C:membrane"/>
    <property type="evidence" value="ECO:0007669"/>
    <property type="project" value="UniProtKB-SubCell"/>
</dbReference>
<keyword evidence="5 7" id="KW-0472">Membrane</keyword>
<proteinExistence type="inferred from homology"/>
<feature type="region of interest" description="Disordered" evidence="6">
    <location>
        <begin position="1"/>
        <end position="51"/>
    </location>
</feature>
<evidence type="ECO:0000256" key="5">
    <source>
        <dbReference type="ARBA" id="ARBA00023136"/>
    </source>
</evidence>
<comment type="similarity">
    <text evidence="2">Belongs to the YIP1 family.</text>
</comment>
<evidence type="ECO:0000256" key="7">
    <source>
        <dbReference type="SAM" id="Phobius"/>
    </source>
</evidence>
<feature type="transmembrane region" description="Helical" evidence="7">
    <location>
        <begin position="140"/>
        <end position="158"/>
    </location>
</feature>
<dbReference type="InterPro" id="IPR045231">
    <property type="entry name" value="Yip1/4-like"/>
</dbReference>
<keyword evidence="4 7" id="KW-1133">Transmembrane helix</keyword>
<evidence type="ECO:0008006" key="10">
    <source>
        <dbReference type="Google" id="ProtNLM"/>
    </source>
</evidence>
<evidence type="ECO:0000256" key="4">
    <source>
        <dbReference type="ARBA" id="ARBA00022989"/>
    </source>
</evidence>
<comment type="subcellular location">
    <subcellularLocation>
        <location evidence="1">Membrane</location>
        <topology evidence="1">Multi-pass membrane protein</topology>
    </subcellularLocation>
</comment>
<dbReference type="GO" id="GO:0048280">
    <property type="term" value="P:vesicle fusion with Golgi apparatus"/>
    <property type="evidence" value="ECO:0000318"/>
    <property type="project" value="GO_Central"/>
</dbReference>
<feature type="transmembrane region" description="Helical" evidence="7">
    <location>
        <begin position="170"/>
        <end position="194"/>
    </location>
</feature>
<keyword evidence="9" id="KW-1185">Reference proteome</keyword>
<dbReference type="Proteomes" id="UP000017836">
    <property type="component" value="Unassembled WGS sequence"/>
</dbReference>
<reference evidence="9" key="1">
    <citation type="journal article" date="2013" name="Science">
        <title>The Amborella genome and the evolution of flowering plants.</title>
        <authorList>
            <consortium name="Amborella Genome Project"/>
        </authorList>
    </citation>
    <scope>NUCLEOTIDE SEQUENCE [LARGE SCALE GENOMIC DNA]</scope>
</reference>
<keyword evidence="3 7" id="KW-0812">Transmembrane</keyword>
<feature type="compositionally biased region" description="Polar residues" evidence="6">
    <location>
        <begin position="23"/>
        <end position="36"/>
    </location>
</feature>
<dbReference type="EMBL" id="KI392687">
    <property type="protein sequence ID" value="ERN11658.1"/>
    <property type="molecule type" value="Genomic_DNA"/>
</dbReference>
<evidence type="ECO:0000256" key="3">
    <source>
        <dbReference type="ARBA" id="ARBA00022692"/>
    </source>
</evidence>
<dbReference type="Gramene" id="ERN11658">
    <property type="protein sequence ID" value="ERN11658"/>
    <property type="gene ID" value="AMTR_s00022p00215490"/>
</dbReference>
<sequence length="251" mass="27623">MPSSREFNVPPVIFPNPGPQQRRAPSTPFQPQTMPQSRPPNPNPNPNLPFMSFDMSSASASSSSSSHFSAPIYGNPTFEDDLPLLEELGINTRQIYRETQSILNPFKSNPSFFDDGDLSGPFLYLLLFGLFQLLAGKLHFGIILGWISVSACFIYVAFNMLAGSNGTLTLYTCLSLVGYGMLPIVILSAISLFIPQGTMVMYGLGAFFVMWSTRVCTRLLIGIASYGEEHRGLVAYACCLVYLLFSLLVLF</sequence>
<dbReference type="STRING" id="13333.W1PUE4"/>
<feature type="transmembrane region" description="Helical" evidence="7">
    <location>
        <begin position="116"/>
        <end position="134"/>
    </location>
</feature>
<gene>
    <name evidence="8" type="ORF">AMTR_s00022p00215490</name>
</gene>
<dbReference type="PANTHER" id="PTHR21236:SF2">
    <property type="entry name" value="PROTEIN YIPF"/>
    <property type="match status" value="1"/>
</dbReference>
<dbReference type="OMA" id="HIRAKSM"/>
<name>W1PUE4_AMBTC</name>
<evidence type="ECO:0000313" key="9">
    <source>
        <dbReference type="Proteomes" id="UP000017836"/>
    </source>
</evidence>
<evidence type="ECO:0000313" key="8">
    <source>
        <dbReference type="EMBL" id="ERN11658.1"/>
    </source>
</evidence>
<dbReference type="PANTHER" id="PTHR21236">
    <property type="entry name" value="GOLGI MEMBRANE PROTEIN YIP1"/>
    <property type="match status" value="1"/>
</dbReference>
<dbReference type="eggNOG" id="KOG3103">
    <property type="taxonomic scope" value="Eukaryota"/>
</dbReference>
<dbReference type="KEGG" id="atr:18439858"/>
<feature type="compositionally biased region" description="Pro residues" evidence="6">
    <location>
        <begin position="37"/>
        <end position="47"/>
    </location>
</feature>
<accession>W1PUE4</accession>
<feature type="transmembrane region" description="Helical" evidence="7">
    <location>
        <begin position="233"/>
        <end position="250"/>
    </location>
</feature>
<evidence type="ECO:0000256" key="2">
    <source>
        <dbReference type="ARBA" id="ARBA00010596"/>
    </source>
</evidence>
<organism evidence="8 9">
    <name type="scientific">Amborella trichopoda</name>
    <dbReference type="NCBI Taxonomy" id="13333"/>
    <lineage>
        <taxon>Eukaryota</taxon>
        <taxon>Viridiplantae</taxon>
        <taxon>Streptophyta</taxon>
        <taxon>Embryophyta</taxon>
        <taxon>Tracheophyta</taxon>
        <taxon>Spermatophyta</taxon>
        <taxon>Magnoliopsida</taxon>
        <taxon>Amborellales</taxon>
        <taxon>Amborellaceae</taxon>
        <taxon>Amborella</taxon>
    </lineage>
</organism>
<evidence type="ECO:0000256" key="1">
    <source>
        <dbReference type="ARBA" id="ARBA00004141"/>
    </source>
</evidence>
<dbReference type="GO" id="GO:0005802">
    <property type="term" value="C:trans-Golgi network"/>
    <property type="evidence" value="ECO:0000318"/>
    <property type="project" value="GO_Central"/>
</dbReference>
<protein>
    <recommendedName>
        <fullName evidence="10">Protein YIP</fullName>
    </recommendedName>
</protein>
<dbReference type="HOGENOM" id="CLU_074741_0_1_1"/>
<dbReference type="OrthoDB" id="440385at2759"/>
<dbReference type="AlphaFoldDB" id="W1PUE4"/>
<feature type="transmembrane region" description="Helical" evidence="7">
    <location>
        <begin position="200"/>
        <end position="221"/>
    </location>
</feature>
<dbReference type="GO" id="GO:0006888">
    <property type="term" value="P:endoplasmic reticulum to Golgi vesicle-mediated transport"/>
    <property type="evidence" value="ECO:0000318"/>
    <property type="project" value="GO_Central"/>
</dbReference>